<dbReference type="InterPro" id="IPR000711">
    <property type="entry name" value="ATPase_OSCP/dsu"/>
</dbReference>
<keyword evidence="3" id="KW-0375">Hydrogen ion transport</keyword>
<dbReference type="CDD" id="cd06503">
    <property type="entry name" value="ATP-synt_Fo_b"/>
    <property type="match status" value="1"/>
</dbReference>
<sequence length="246" mass="27588">MEYKEMVVSFLVLMFFVCGVIIFVIHRALISSTDGAVKRLNDEIAKASAKQAELSNKIKKADEELAKRQAEARDLANKMRSDAEQASKEEREKIIAKARAESEEIIAKAQNAKETIRREIQKEMDAKAVNFSMKILNEILTQKAKGVLNDILVNEFLENLRNTDMSRISPDIQTVDIITLNGLDEKSKTQMAAILKEKLNRQLPLNISTDTNLGGGIILKFGSMTLDGSIKNLIREKGIVLQEQLQ</sequence>
<feature type="coiled-coil region" evidence="7">
    <location>
        <begin position="37"/>
        <end position="126"/>
    </location>
</feature>
<proteinExistence type="predicted"/>
<evidence type="ECO:0000256" key="3">
    <source>
        <dbReference type="ARBA" id="ARBA00022781"/>
    </source>
</evidence>
<dbReference type="GO" id="GO:0046961">
    <property type="term" value="F:proton-transporting ATPase activity, rotational mechanism"/>
    <property type="evidence" value="ECO:0007669"/>
    <property type="project" value="TreeGrafter"/>
</dbReference>
<dbReference type="Proteomes" id="UP000034875">
    <property type="component" value="Unassembled WGS sequence"/>
</dbReference>
<dbReference type="PANTHER" id="PTHR33445:SF2">
    <property type="entry name" value="ATP SYNTHASE SUBUNIT B', CHLOROPLASTIC"/>
    <property type="match status" value="1"/>
</dbReference>
<feature type="transmembrane region" description="Helical" evidence="8">
    <location>
        <begin position="6"/>
        <end position="30"/>
    </location>
</feature>
<dbReference type="GO" id="GO:0046933">
    <property type="term" value="F:proton-transporting ATP synthase activity, rotational mechanism"/>
    <property type="evidence" value="ECO:0007669"/>
    <property type="project" value="InterPro"/>
</dbReference>
<dbReference type="GO" id="GO:0016020">
    <property type="term" value="C:membrane"/>
    <property type="evidence" value="ECO:0007669"/>
    <property type="project" value="UniProtKB-SubCell"/>
</dbReference>
<dbReference type="InterPro" id="IPR050059">
    <property type="entry name" value="ATP_synthase_B_chain"/>
</dbReference>
<comment type="caution">
    <text evidence="9">The sequence shown here is derived from an EMBL/GenBank/DDBJ whole genome shotgun (WGS) entry which is preliminary data.</text>
</comment>
<evidence type="ECO:0000313" key="10">
    <source>
        <dbReference type="Proteomes" id="UP000034875"/>
    </source>
</evidence>
<evidence type="ECO:0000256" key="5">
    <source>
        <dbReference type="ARBA" id="ARBA00023136"/>
    </source>
</evidence>
<gene>
    <name evidence="9" type="ORF">UV05_C0001G0018</name>
</gene>
<dbReference type="PANTHER" id="PTHR33445">
    <property type="entry name" value="ATP SYNTHASE SUBUNIT B', CHLOROPLASTIC"/>
    <property type="match status" value="1"/>
</dbReference>
<organism evidence="9 10">
    <name type="scientific">candidate division CPR1 bacterium GW2011_GWA2_42_17</name>
    <dbReference type="NCBI Taxonomy" id="1618341"/>
    <lineage>
        <taxon>Bacteria</taxon>
        <taxon>candidate division CPR1</taxon>
    </lineage>
</organism>
<evidence type="ECO:0000256" key="1">
    <source>
        <dbReference type="ARBA" id="ARBA00004370"/>
    </source>
</evidence>
<keyword evidence="8" id="KW-1133">Transmembrane helix</keyword>
<accession>A0A0G1C538</accession>
<keyword evidence="8" id="KW-0812">Transmembrane</keyword>
<protein>
    <submittedName>
        <fullName evidence="9">ATP synthase subunit b</fullName>
    </submittedName>
</protein>
<name>A0A0G1C538_9BACT</name>
<evidence type="ECO:0000256" key="6">
    <source>
        <dbReference type="ARBA" id="ARBA00023310"/>
    </source>
</evidence>
<evidence type="ECO:0000256" key="4">
    <source>
        <dbReference type="ARBA" id="ARBA00023065"/>
    </source>
</evidence>
<dbReference type="AlphaFoldDB" id="A0A0G1C538"/>
<keyword evidence="2" id="KW-0813">Transport</keyword>
<dbReference type="PROSITE" id="PS00389">
    <property type="entry name" value="ATPASE_DELTA"/>
    <property type="match status" value="1"/>
</dbReference>
<comment type="subcellular location">
    <subcellularLocation>
        <location evidence="1">Membrane</location>
    </subcellularLocation>
</comment>
<keyword evidence="7" id="KW-0175">Coiled coil</keyword>
<keyword evidence="6" id="KW-0066">ATP synthesis</keyword>
<evidence type="ECO:0000256" key="2">
    <source>
        <dbReference type="ARBA" id="ARBA00022448"/>
    </source>
</evidence>
<dbReference type="InterPro" id="IPR020781">
    <property type="entry name" value="ATPase_OSCP/d_CS"/>
</dbReference>
<evidence type="ECO:0000256" key="7">
    <source>
        <dbReference type="SAM" id="Coils"/>
    </source>
</evidence>
<dbReference type="EMBL" id="LCCZ01000001">
    <property type="protein sequence ID" value="KKS44758.1"/>
    <property type="molecule type" value="Genomic_DNA"/>
</dbReference>
<evidence type="ECO:0000313" key="9">
    <source>
        <dbReference type="EMBL" id="KKS44758.1"/>
    </source>
</evidence>
<reference evidence="9 10" key="1">
    <citation type="journal article" date="2015" name="Nature">
        <title>rRNA introns, odd ribosomes, and small enigmatic genomes across a large radiation of phyla.</title>
        <authorList>
            <person name="Brown C.T."/>
            <person name="Hug L.A."/>
            <person name="Thomas B.C."/>
            <person name="Sharon I."/>
            <person name="Castelle C.J."/>
            <person name="Singh A."/>
            <person name="Wilkins M.J."/>
            <person name="Williams K.H."/>
            <person name="Banfield J.F."/>
        </authorList>
    </citation>
    <scope>NUCLEOTIDE SEQUENCE [LARGE SCALE GENOMIC DNA]</scope>
</reference>
<dbReference type="Pfam" id="PF00213">
    <property type="entry name" value="OSCP"/>
    <property type="match status" value="1"/>
</dbReference>
<keyword evidence="4" id="KW-0406">Ion transport</keyword>
<evidence type="ECO:0000256" key="8">
    <source>
        <dbReference type="SAM" id="Phobius"/>
    </source>
</evidence>
<keyword evidence="5 8" id="KW-0472">Membrane</keyword>